<proteinExistence type="predicted"/>
<dbReference type="Gramene" id="RZC61865">
    <property type="protein sequence ID" value="RZC61865"/>
    <property type="gene ID" value="C5167_023627"/>
</dbReference>
<accession>A0A4Y7JQB8</accession>
<keyword evidence="2" id="KW-1185">Reference proteome</keyword>
<dbReference type="SUPFAM" id="SSF48452">
    <property type="entry name" value="TPR-like"/>
    <property type="match status" value="1"/>
</dbReference>
<dbReference type="EMBL" id="CM010719">
    <property type="protein sequence ID" value="RZC61865.1"/>
    <property type="molecule type" value="Genomic_DNA"/>
</dbReference>
<protein>
    <submittedName>
        <fullName evidence="1">Uncharacterized protein</fullName>
    </submittedName>
</protein>
<reference evidence="1 2" key="1">
    <citation type="journal article" date="2018" name="Science">
        <title>The opium poppy genome and morphinan production.</title>
        <authorList>
            <person name="Guo L."/>
            <person name="Winzer T."/>
            <person name="Yang X."/>
            <person name="Li Y."/>
            <person name="Ning Z."/>
            <person name="He Z."/>
            <person name="Teodor R."/>
            <person name="Lu Y."/>
            <person name="Bowser T.A."/>
            <person name="Graham I.A."/>
            <person name="Ye K."/>
        </authorList>
    </citation>
    <scope>NUCLEOTIDE SEQUENCE [LARGE SCALE GENOMIC DNA]</scope>
    <source>
        <strain evidence="2">cv. HN1</strain>
        <tissue evidence="1">Leaves</tissue>
    </source>
</reference>
<sequence length="230" mass="26791">MSKEQISELEARIDQLEDMSKLAREQAQFNGFKLPFNPSFPQETLEETDKKRVETLIKYYDEVIGMDPENVNHYAGRAAAHMDLRNWNAAKTDLGRVVELRPDIRNVYTNFYFGIIDFYLGNSSSAIKFLDSAVRQSEHQQVVPNGWQGFSDEEMVELKALIWNNSEKKRRSESIRKLRYLWMFCFHLTMIKKRGLFGGHVHLISPKYPYIFYISLISSCPGNFDETLTG</sequence>
<evidence type="ECO:0000313" key="2">
    <source>
        <dbReference type="Proteomes" id="UP000316621"/>
    </source>
</evidence>
<dbReference type="Proteomes" id="UP000316621">
    <property type="component" value="Chromosome 5"/>
</dbReference>
<organism evidence="1 2">
    <name type="scientific">Papaver somniferum</name>
    <name type="common">Opium poppy</name>
    <dbReference type="NCBI Taxonomy" id="3469"/>
    <lineage>
        <taxon>Eukaryota</taxon>
        <taxon>Viridiplantae</taxon>
        <taxon>Streptophyta</taxon>
        <taxon>Embryophyta</taxon>
        <taxon>Tracheophyta</taxon>
        <taxon>Spermatophyta</taxon>
        <taxon>Magnoliopsida</taxon>
        <taxon>Ranunculales</taxon>
        <taxon>Papaveraceae</taxon>
        <taxon>Papaveroideae</taxon>
        <taxon>Papaver</taxon>
    </lineage>
</organism>
<dbReference type="Gene3D" id="1.25.40.10">
    <property type="entry name" value="Tetratricopeptide repeat domain"/>
    <property type="match status" value="1"/>
</dbReference>
<dbReference type="InterPro" id="IPR011990">
    <property type="entry name" value="TPR-like_helical_dom_sf"/>
</dbReference>
<dbReference type="AlphaFoldDB" id="A0A4Y7JQB8"/>
<evidence type="ECO:0000313" key="1">
    <source>
        <dbReference type="EMBL" id="RZC61865.1"/>
    </source>
</evidence>
<name>A0A4Y7JQB8_PAPSO</name>
<gene>
    <name evidence="1" type="ORF">C5167_023627</name>
</gene>